<keyword evidence="4" id="KW-1185">Reference proteome</keyword>
<dbReference type="InterPro" id="IPR003331">
    <property type="entry name" value="UDP_GlcNAc_Epimerase_2_dom"/>
</dbReference>
<dbReference type="RefSeq" id="WP_224121265.1">
    <property type="nucleotide sequence ID" value="NZ_JAIQZJ010000001.1"/>
</dbReference>
<reference evidence="3 4" key="1">
    <citation type="submission" date="2021-09" db="EMBL/GenBank/DDBJ databases">
        <title>Whole genome sequence of Nocardioides sp. GBK3QG-3.</title>
        <authorList>
            <person name="Tuo L."/>
        </authorList>
    </citation>
    <scope>NUCLEOTIDE SEQUENCE [LARGE SCALE GENOMIC DNA]</scope>
    <source>
        <strain evidence="3 4">GBK3QG-3</strain>
    </source>
</reference>
<dbReference type="SUPFAM" id="SSF53756">
    <property type="entry name" value="UDP-Glycosyltransferase/glycogen phosphorylase"/>
    <property type="match status" value="1"/>
</dbReference>
<comment type="similarity">
    <text evidence="1">Belongs to the UDP-N-acetylglucosamine 2-epimerase family.</text>
</comment>
<evidence type="ECO:0000256" key="1">
    <source>
        <dbReference type="RuleBase" id="RU003513"/>
    </source>
</evidence>
<dbReference type="PANTHER" id="PTHR43174">
    <property type="entry name" value="UDP-N-ACETYLGLUCOSAMINE 2-EPIMERASE"/>
    <property type="match status" value="1"/>
</dbReference>
<gene>
    <name evidence="3" type="ORF">K8U61_01885</name>
</gene>
<protein>
    <submittedName>
        <fullName evidence="3">UDP-N-acetyl glucosamine 2-epimerase</fullName>
    </submittedName>
</protein>
<dbReference type="Pfam" id="PF02350">
    <property type="entry name" value="Epimerase_2"/>
    <property type="match status" value="1"/>
</dbReference>
<dbReference type="Gene3D" id="3.40.50.2000">
    <property type="entry name" value="Glycogen Phosphorylase B"/>
    <property type="match status" value="2"/>
</dbReference>
<evidence type="ECO:0000259" key="2">
    <source>
        <dbReference type="Pfam" id="PF02350"/>
    </source>
</evidence>
<dbReference type="EMBL" id="JAIQZJ010000001">
    <property type="protein sequence ID" value="MBZ5736896.1"/>
    <property type="molecule type" value="Genomic_DNA"/>
</dbReference>
<sequence length="364" mass="39612">MRLAVVQGTRPEIAKNYSIVQALEGTGTPYEVFHTGQHSRQDMCDEVYRDMGYEPSRVFPGSYRLGRVIDWLQDCFRRDGITAVIVNGDTAAALVGAIAALYIDLPVAHVEAGLRSGDPLMLEERNRMMVDEIAHHLFAYTSYEVDVLARNENIRGTVHLAGNTTVDLLHDFAHRIGPPDDTSPYVFVTLHRKEFTDVPDRMTQVFGALASLAEGPRRVVFAMHPRTADAMSQHGIARDVLGDVEVRPPVGVFESLSLQRYADVVLTDSGCVQEEAYLLATPCVTIRENTERHLTVSNGANVLTGFSPDLIVGAAQAAAQTGRGSWPPIYGTPGTGARIVDVMSAADGTRPAQAVRSEQSVAVP</sequence>
<feature type="domain" description="UDP-N-acetylglucosamine 2-epimerase" evidence="2">
    <location>
        <begin position="29"/>
        <end position="343"/>
    </location>
</feature>
<evidence type="ECO:0000313" key="4">
    <source>
        <dbReference type="Proteomes" id="UP000780875"/>
    </source>
</evidence>
<proteinExistence type="inferred from homology"/>
<keyword evidence="1" id="KW-0413">Isomerase</keyword>
<dbReference type="Proteomes" id="UP000780875">
    <property type="component" value="Unassembled WGS sequence"/>
</dbReference>
<evidence type="ECO:0000313" key="3">
    <source>
        <dbReference type="EMBL" id="MBZ5736896.1"/>
    </source>
</evidence>
<organism evidence="3 4">
    <name type="scientific">Nocardioides mangrovi</name>
    <dbReference type="NCBI Taxonomy" id="2874580"/>
    <lineage>
        <taxon>Bacteria</taxon>
        <taxon>Bacillati</taxon>
        <taxon>Actinomycetota</taxon>
        <taxon>Actinomycetes</taxon>
        <taxon>Propionibacteriales</taxon>
        <taxon>Nocardioidaceae</taxon>
        <taxon>Nocardioides</taxon>
    </lineage>
</organism>
<name>A0ABS7U831_9ACTN</name>
<accession>A0ABS7U831</accession>
<comment type="caution">
    <text evidence="3">The sequence shown here is derived from an EMBL/GenBank/DDBJ whole genome shotgun (WGS) entry which is preliminary data.</text>
</comment>
<dbReference type="PANTHER" id="PTHR43174:SF1">
    <property type="entry name" value="UDP-N-ACETYLGLUCOSAMINE 2-EPIMERASE"/>
    <property type="match status" value="1"/>
</dbReference>
<dbReference type="InterPro" id="IPR029767">
    <property type="entry name" value="WecB-like"/>
</dbReference>